<reference evidence="4 5" key="1">
    <citation type="submission" date="2018-06" db="EMBL/GenBank/DDBJ databases">
        <authorList>
            <consortium name="Pathogen Informatics"/>
            <person name="Doyle S."/>
        </authorList>
    </citation>
    <scope>NUCLEOTIDE SEQUENCE [LARGE SCALE GENOMIC DNA]</scope>
    <source>
        <strain evidence="4 5">NCTC13315</strain>
    </source>
</reference>
<evidence type="ECO:0000313" key="5">
    <source>
        <dbReference type="Proteomes" id="UP000254968"/>
    </source>
</evidence>
<dbReference type="PANTHER" id="PTHR34475">
    <property type="match status" value="1"/>
</dbReference>
<keyword evidence="2" id="KW-1133">Transmembrane helix</keyword>
<protein>
    <submittedName>
        <fullName evidence="4">DNA-binding protein</fullName>
    </submittedName>
</protein>
<dbReference type="PANTHER" id="PTHR34475:SF1">
    <property type="entry name" value="CYTOSKELETON PROTEIN RODZ"/>
    <property type="match status" value="1"/>
</dbReference>
<dbReference type="Gene3D" id="1.10.260.40">
    <property type="entry name" value="lambda repressor-like DNA-binding domains"/>
    <property type="match status" value="1"/>
</dbReference>
<feature type="transmembrane region" description="Helical" evidence="2">
    <location>
        <begin position="113"/>
        <end position="133"/>
    </location>
</feature>
<accession>A0A378I1S8</accession>
<dbReference type="InterPro" id="IPR050400">
    <property type="entry name" value="Bact_Cytoskel_RodZ"/>
</dbReference>
<name>A0A378I1S8_9GAMM</name>
<dbReference type="EMBL" id="UGNV01000001">
    <property type="protein sequence ID" value="STX29128.1"/>
    <property type="molecule type" value="Genomic_DNA"/>
</dbReference>
<dbReference type="OrthoDB" id="9790252at2"/>
<dbReference type="InterPro" id="IPR010982">
    <property type="entry name" value="Lambda_DNA-bd_dom_sf"/>
</dbReference>
<dbReference type="CDD" id="cd00093">
    <property type="entry name" value="HTH_XRE"/>
    <property type="match status" value="1"/>
</dbReference>
<dbReference type="PROSITE" id="PS50943">
    <property type="entry name" value="HTH_CROC1"/>
    <property type="match status" value="1"/>
</dbReference>
<dbReference type="InterPro" id="IPR001387">
    <property type="entry name" value="Cro/C1-type_HTH"/>
</dbReference>
<dbReference type="RefSeq" id="WP_115302826.1">
    <property type="nucleotide sequence ID" value="NZ_CAAAHO010000004.1"/>
</dbReference>
<evidence type="ECO:0000256" key="1">
    <source>
        <dbReference type="SAM" id="MobiDB-lite"/>
    </source>
</evidence>
<evidence type="ECO:0000259" key="3">
    <source>
        <dbReference type="PROSITE" id="PS50943"/>
    </source>
</evidence>
<dbReference type="Pfam" id="PF13413">
    <property type="entry name" value="HTH_25"/>
    <property type="match status" value="1"/>
</dbReference>
<keyword evidence="2" id="KW-0812">Transmembrane</keyword>
<keyword evidence="5" id="KW-1185">Reference proteome</keyword>
<evidence type="ECO:0000313" key="4">
    <source>
        <dbReference type="EMBL" id="STX29128.1"/>
    </source>
</evidence>
<feature type="region of interest" description="Disordered" evidence="1">
    <location>
        <begin position="1"/>
        <end position="21"/>
    </location>
</feature>
<sequence>MNTTTIMDEINTPDKGSPGSQLAQLREKKGFTQEYVAGKLHLRVKVIELLETDDYENMPEPVFIKGYLRAYAKLLGVSPEPFLQIFNSRYAYERKPEKALWQSRREINKGERFVRWFTALVAIAAIVSIGLWWQKNKDNMQPVFSTKHESTVNQIPPMQNAEAEAETKLTAISRMQSMFAASEESGNNEQAAEKQSG</sequence>
<keyword evidence="2" id="KW-0472">Membrane</keyword>
<evidence type="ECO:0000256" key="2">
    <source>
        <dbReference type="SAM" id="Phobius"/>
    </source>
</evidence>
<dbReference type="SUPFAM" id="SSF47413">
    <property type="entry name" value="lambda repressor-like DNA-binding domains"/>
    <property type="match status" value="1"/>
</dbReference>
<dbReference type="Proteomes" id="UP000254968">
    <property type="component" value="Unassembled WGS sequence"/>
</dbReference>
<keyword evidence="4" id="KW-0238">DNA-binding</keyword>
<gene>
    <name evidence="4" type="primary">rodZ</name>
    <name evidence="4" type="ORF">NCTC13315_01663</name>
</gene>
<dbReference type="GO" id="GO:0003677">
    <property type="term" value="F:DNA binding"/>
    <property type="evidence" value="ECO:0007669"/>
    <property type="project" value="UniProtKB-KW"/>
</dbReference>
<feature type="domain" description="HTH cro/C1-type" evidence="3">
    <location>
        <begin position="22"/>
        <end position="82"/>
    </location>
</feature>
<organism evidence="4 5">
    <name type="scientific">Legionella beliardensis</name>
    <dbReference type="NCBI Taxonomy" id="91822"/>
    <lineage>
        <taxon>Bacteria</taxon>
        <taxon>Pseudomonadati</taxon>
        <taxon>Pseudomonadota</taxon>
        <taxon>Gammaproteobacteria</taxon>
        <taxon>Legionellales</taxon>
        <taxon>Legionellaceae</taxon>
        <taxon>Legionella</taxon>
    </lineage>
</organism>
<dbReference type="AlphaFoldDB" id="A0A378I1S8"/>
<proteinExistence type="predicted"/>